<evidence type="ECO:0000313" key="2">
    <source>
        <dbReference type="Proteomes" id="UP000499080"/>
    </source>
</evidence>
<keyword evidence="2" id="KW-1185">Reference proteome</keyword>
<name>A0A4Y2T2I5_ARAVE</name>
<protein>
    <submittedName>
        <fullName evidence="1">Uncharacterized protein</fullName>
    </submittedName>
</protein>
<accession>A0A4Y2T2I5</accession>
<comment type="caution">
    <text evidence="1">The sequence shown here is derived from an EMBL/GenBank/DDBJ whole genome shotgun (WGS) entry which is preliminary data.</text>
</comment>
<dbReference type="AlphaFoldDB" id="A0A4Y2T2I5"/>
<proteinExistence type="predicted"/>
<sequence>MQLLTYVLGCHVSSLKVAHYHEELHPTILGMQVNLKNLAATTVNLGTVTPRTSMRRPLRQ</sequence>
<evidence type="ECO:0000313" key="1">
    <source>
        <dbReference type="EMBL" id="GBN93639.1"/>
    </source>
</evidence>
<dbReference type="EMBL" id="BGPR01025052">
    <property type="protein sequence ID" value="GBN93639.1"/>
    <property type="molecule type" value="Genomic_DNA"/>
</dbReference>
<organism evidence="1 2">
    <name type="scientific">Araneus ventricosus</name>
    <name type="common">Orbweaver spider</name>
    <name type="synonym">Epeira ventricosa</name>
    <dbReference type="NCBI Taxonomy" id="182803"/>
    <lineage>
        <taxon>Eukaryota</taxon>
        <taxon>Metazoa</taxon>
        <taxon>Ecdysozoa</taxon>
        <taxon>Arthropoda</taxon>
        <taxon>Chelicerata</taxon>
        <taxon>Arachnida</taxon>
        <taxon>Araneae</taxon>
        <taxon>Araneomorphae</taxon>
        <taxon>Entelegynae</taxon>
        <taxon>Araneoidea</taxon>
        <taxon>Araneidae</taxon>
        <taxon>Araneus</taxon>
    </lineage>
</organism>
<feature type="non-terminal residue" evidence="1">
    <location>
        <position position="60"/>
    </location>
</feature>
<dbReference type="Proteomes" id="UP000499080">
    <property type="component" value="Unassembled WGS sequence"/>
</dbReference>
<gene>
    <name evidence="1" type="ORF">AVEN_257031_1</name>
</gene>
<reference evidence="1 2" key="1">
    <citation type="journal article" date="2019" name="Sci. Rep.">
        <title>Orb-weaving spider Araneus ventricosus genome elucidates the spidroin gene catalogue.</title>
        <authorList>
            <person name="Kono N."/>
            <person name="Nakamura H."/>
            <person name="Ohtoshi R."/>
            <person name="Moran D.A.P."/>
            <person name="Shinohara A."/>
            <person name="Yoshida Y."/>
            <person name="Fujiwara M."/>
            <person name="Mori M."/>
            <person name="Tomita M."/>
            <person name="Arakawa K."/>
        </authorList>
    </citation>
    <scope>NUCLEOTIDE SEQUENCE [LARGE SCALE GENOMIC DNA]</scope>
</reference>